<feature type="transmembrane region" description="Helical" evidence="1">
    <location>
        <begin position="21"/>
        <end position="39"/>
    </location>
</feature>
<evidence type="ECO:0000256" key="1">
    <source>
        <dbReference type="SAM" id="Phobius"/>
    </source>
</evidence>
<keyword evidence="1" id="KW-1133">Transmembrane helix</keyword>
<evidence type="ECO:0000313" key="3">
    <source>
        <dbReference type="Proteomes" id="UP000189021"/>
    </source>
</evidence>
<accession>A0AB36JYM3</accession>
<comment type="caution">
    <text evidence="2">The sequence shown here is derived from an EMBL/GenBank/DDBJ whole genome shotgun (WGS) entry which is preliminary data.</text>
</comment>
<dbReference type="RefSeq" id="WP_077658963.1">
    <property type="nucleotide sequence ID" value="NZ_CP040022.1"/>
</dbReference>
<keyword evidence="1" id="KW-0812">Transmembrane</keyword>
<dbReference type="Proteomes" id="UP000189021">
    <property type="component" value="Unassembled WGS sequence"/>
</dbReference>
<keyword evidence="1" id="KW-0472">Membrane</keyword>
<feature type="transmembrane region" description="Helical" evidence="1">
    <location>
        <begin position="51"/>
        <end position="70"/>
    </location>
</feature>
<feature type="transmembrane region" description="Helical" evidence="1">
    <location>
        <begin position="82"/>
        <end position="104"/>
    </location>
</feature>
<protein>
    <submittedName>
        <fullName evidence="2">Uncharacterized protein</fullName>
    </submittedName>
</protein>
<reference evidence="2 3" key="1">
    <citation type="journal article" date="2017" name="Genome Announc.">
        <title>Draft Genome Sequences of Salinivibrio proteolyticus, Salinivibrio sharmensis, Salinivibrio siamensis, Salinivibrio costicola subsp. alcaliphilus, Salinivibrio costicola subsp. vallismortis, and 29 New Isolates Belonging to the Genus Salinivibrio.</title>
        <authorList>
            <person name="Lopez-Hermoso C."/>
            <person name="de la Haba R.R."/>
            <person name="Sanchez-Porro C."/>
            <person name="Bayliss S.C."/>
            <person name="Feil E.J."/>
            <person name="Ventosa A."/>
        </authorList>
    </citation>
    <scope>NUCLEOTIDE SEQUENCE [LARGE SCALE GENOMIC DNA]</scope>
    <source>
        <strain evidence="2 3">AL184</strain>
    </source>
</reference>
<keyword evidence="3" id="KW-1185">Reference proteome</keyword>
<dbReference type="AlphaFoldDB" id="A0AB36JYM3"/>
<organism evidence="2 3">
    <name type="scientific">Salinivibrio kushneri</name>
    <dbReference type="NCBI Taxonomy" id="1908198"/>
    <lineage>
        <taxon>Bacteria</taxon>
        <taxon>Pseudomonadati</taxon>
        <taxon>Pseudomonadota</taxon>
        <taxon>Gammaproteobacteria</taxon>
        <taxon>Vibrionales</taxon>
        <taxon>Vibrionaceae</taxon>
        <taxon>Salinivibrio</taxon>
    </lineage>
</organism>
<gene>
    <name evidence="2" type="ORF">BZG00_04690</name>
</gene>
<name>A0AB36JYM3_9GAMM</name>
<evidence type="ECO:0000313" key="2">
    <source>
        <dbReference type="EMBL" id="OOE40705.1"/>
    </source>
</evidence>
<dbReference type="EMBL" id="MUEK01000003">
    <property type="protein sequence ID" value="OOE40705.1"/>
    <property type="molecule type" value="Genomic_DNA"/>
</dbReference>
<sequence>MEADMTLDAIFTVLLYSAAPYWGWLLFLVGLPIVSLVIFRRFSLRSAKRAFVFSIVVGLVCALSAPPLTGSKLAMLNGVADWGMLIMVAIGAAFYTMIVAAIVLKPQSTSLFGQRAQ</sequence>
<proteinExistence type="predicted"/>